<keyword evidence="2" id="KW-1185">Reference proteome</keyword>
<proteinExistence type="predicted"/>
<gene>
    <name evidence="1" type="ORF">OIU74_008422</name>
</gene>
<accession>A0A9Q0TQ21</accession>
<dbReference type="EMBL" id="JAPFFM010000014">
    <property type="protein sequence ID" value="KAJ6715673.1"/>
    <property type="molecule type" value="Genomic_DNA"/>
</dbReference>
<dbReference type="Proteomes" id="UP001151752">
    <property type="component" value="Chromosome 9"/>
</dbReference>
<evidence type="ECO:0000313" key="1">
    <source>
        <dbReference type="EMBL" id="KAJ6715673.1"/>
    </source>
</evidence>
<sequence length="71" mass="8129">MSSNPLRFPFKCLQIQVDRDTFYLLIVDPTSSGSDFLRLLPCQNISDINVLCLSWLEVRSEDFEGPCCQLT</sequence>
<reference evidence="1" key="1">
    <citation type="submission" date="2022-11" db="EMBL/GenBank/DDBJ databases">
        <authorList>
            <person name="Hyden B.L."/>
            <person name="Feng K."/>
            <person name="Yates T."/>
            <person name="Jawdy S."/>
            <person name="Smart L.B."/>
            <person name="Muchero W."/>
        </authorList>
    </citation>
    <scope>NUCLEOTIDE SEQUENCE</scope>
    <source>
        <tissue evidence="1">Shoot tip</tissue>
    </source>
</reference>
<dbReference type="AlphaFoldDB" id="A0A9Q0TQ21"/>
<reference evidence="1" key="2">
    <citation type="journal article" date="2023" name="Int. J. Mol. Sci.">
        <title>De Novo Assembly and Annotation of 11 Diverse Shrub Willow (Salix) Genomes Reveals Novel Gene Organization in Sex-Linked Regions.</title>
        <authorList>
            <person name="Hyden B."/>
            <person name="Feng K."/>
            <person name="Yates T.B."/>
            <person name="Jawdy S."/>
            <person name="Cereghino C."/>
            <person name="Smart L.B."/>
            <person name="Muchero W."/>
        </authorList>
    </citation>
    <scope>NUCLEOTIDE SEQUENCE</scope>
    <source>
        <tissue evidence="1">Shoot tip</tissue>
    </source>
</reference>
<evidence type="ECO:0000313" key="2">
    <source>
        <dbReference type="Proteomes" id="UP001151752"/>
    </source>
</evidence>
<name>A0A9Q0TQ21_9ROSI</name>
<comment type="caution">
    <text evidence="1">The sequence shown here is derived from an EMBL/GenBank/DDBJ whole genome shotgun (WGS) entry which is preliminary data.</text>
</comment>
<protein>
    <submittedName>
        <fullName evidence="1">Uncharacterized protein</fullName>
    </submittedName>
</protein>
<organism evidence="1 2">
    <name type="scientific">Salix koriyanagi</name>
    <dbReference type="NCBI Taxonomy" id="2511006"/>
    <lineage>
        <taxon>Eukaryota</taxon>
        <taxon>Viridiplantae</taxon>
        <taxon>Streptophyta</taxon>
        <taxon>Embryophyta</taxon>
        <taxon>Tracheophyta</taxon>
        <taxon>Spermatophyta</taxon>
        <taxon>Magnoliopsida</taxon>
        <taxon>eudicotyledons</taxon>
        <taxon>Gunneridae</taxon>
        <taxon>Pentapetalae</taxon>
        <taxon>rosids</taxon>
        <taxon>fabids</taxon>
        <taxon>Malpighiales</taxon>
        <taxon>Salicaceae</taxon>
        <taxon>Saliceae</taxon>
        <taxon>Salix</taxon>
    </lineage>
</organism>